<protein>
    <recommendedName>
        <fullName evidence="1">Methyltransferase FkbM domain-containing protein</fullName>
    </recommendedName>
</protein>
<organism evidence="2">
    <name type="scientific">viral metagenome</name>
    <dbReference type="NCBI Taxonomy" id="1070528"/>
    <lineage>
        <taxon>unclassified sequences</taxon>
        <taxon>metagenomes</taxon>
        <taxon>organismal metagenomes</taxon>
    </lineage>
</organism>
<feature type="domain" description="Methyltransferase FkbM" evidence="1">
    <location>
        <begin position="69"/>
        <end position="211"/>
    </location>
</feature>
<dbReference type="InterPro" id="IPR052514">
    <property type="entry name" value="SAM-dependent_MTase"/>
</dbReference>
<dbReference type="InterPro" id="IPR006342">
    <property type="entry name" value="FkbM_mtfrase"/>
</dbReference>
<dbReference type="NCBIfam" id="TIGR01444">
    <property type="entry name" value="fkbM_fam"/>
    <property type="match status" value="1"/>
</dbReference>
<dbReference type="Gene3D" id="3.40.50.150">
    <property type="entry name" value="Vaccinia Virus protein VP39"/>
    <property type="match status" value="1"/>
</dbReference>
<dbReference type="Pfam" id="PF05050">
    <property type="entry name" value="Methyltransf_21"/>
    <property type="match status" value="1"/>
</dbReference>
<dbReference type="EMBL" id="MN740430">
    <property type="protein sequence ID" value="QHU06113.1"/>
    <property type="molecule type" value="Genomic_DNA"/>
</dbReference>
<name>A0A6C0JL80_9ZZZZ</name>
<dbReference type="InterPro" id="IPR029063">
    <property type="entry name" value="SAM-dependent_MTases_sf"/>
</dbReference>
<proteinExistence type="predicted"/>
<dbReference type="PANTHER" id="PTHR34203:SF15">
    <property type="entry name" value="SLL1173 PROTEIN"/>
    <property type="match status" value="1"/>
</dbReference>
<reference evidence="2" key="1">
    <citation type="journal article" date="2020" name="Nature">
        <title>Giant virus diversity and host interactions through global metagenomics.</title>
        <authorList>
            <person name="Schulz F."/>
            <person name="Roux S."/>
            <person name="Paez-Espino D."/>
            <person name="Jungbluth S."/>
            <person name="Walsh D.A."/>
            <person name="Denef V.J."/>
            <person name="McMahon K.D."/>
            <person name="Konstantinidis K.T."/>
            <person name="Eloe-Fadrosh E.A."/>
            <person name="Kyrpides N.C."/>
            <person name="Woyke T."/>
        </authorList>
    </citation>
    <scope>NUCLEOTIDE SEQUENCE</scope>
    <source>
        <strain evidence="2">GVMAG-M-3300027747-57</strain>
    </source>
</reference>
<sequence length="235" mass="26462">MTTKYFILTNPDEEITNIDDQQLYFINNKKTFILPYNNINYYSQNGLFESNLIQWAKTVFGNSGKNFIDIGAHTGTYSISLSDVYNHVYSFEPQKSTYYALCGSVALSNISNMTCYQTGLGSPEQVGKLSLKIISNDGGGSSLHANSNILREEEIEVRTLDSFNIENIGFIKMDVEDNELYVLHGAVETLEKNNYPPILFESNGNNEELFGYLKTTLGYRITKITGYSNMFLASS</sequence>
<dbReference type="SUPFAM" id="SSF53335">
    <property type="entry name" value="S-adenosyl-L-methionine-dependent methyltransferases"/>
    <property type="match status" value="1"/>
</dbReference>
<evidence type="ECO:0000259" key="1">
    <source>
        <dbReference type="Pfam" id="PF05050"/>
    </source>
</evidence>
<dbReference type="AlphaFoldDB" id="A0A6C0JL80"/>
<evidence type="ECO:0000313" key="2">
    <source>
        <dbReference type="EMBL" id="QHU06113.1"/>
    </source>
</evidence>
<accession>A0A6C0JL80</accession>
<dbReference type="PANTHER" id="PTHR34203">
    <property type="entry name" value="METHYLTRANSFERASE, FKBM FAMILY PROTEIN"/>
    <property type="match status" value="1"/>
</dbReference>